<accession>A0A0P6YIJ1</accession>
<dbReference type="EMBL" id="LGKP01000012">
    <property type="protein sequence ID" value="KPL90359.1"/>
    <property type="molecule type" value="Genomic_DNA"/>
</dbReference>
<dbReference type="InterPro" id="IPR029052">
    <property type="entry name" value="Metallo-depent_PP-like"/>
</dbReference>
<keyword evidence="3" id="KW-1185">Reference proteome</keyword>
<organism evidence="2 3">
    <name type="scientific">Herpetosiphon geysericola</name>
    <dbReference type="NCBI Taxonomy" id="70996"/>
    <lineage>
        <taxon>Bacteria</taxon>
        <taxon>Bacillati</taxon>
        <taxon>Chloroflexota</taxon>
        <taxon>Chloroflexia</taxon>
        <taxon>Herpetosiphonales</taxon>
        <taxon>Herpetosiphonaceae</taxon>
        <taxon>Herpetosiphon</taxon>
    </lineage>
</organism>
<gene>
    <name evidence="2" type="ORF">SE18_07045</name>
</gene>
<dbReference type="GO" id="GO:0005737">
    <property type="term" value="C:cytoplasm"/>
    <property type="evidence" value="ECO:0007669"/>
    <property type="project" value="TreeGrafter"/>
</dbReference>
<dbReference type="GO" id="GO:0016791">
    <property type="term" value="F:phosphatase activity"/>
    <property type="evidence" value="ECO:0007669"/>
    <property type="project" value="TreeGrafter"/>
</dbReference>
<dbReference type="Pfam" id="PF00149">
    <property type="entry name" value="Metallophos"/>
    <property type="match status" value="1"/>
</dbReference>
<dbReference type="Gene3D" id="3.60.21.10">
    <property type="match status" value="1"/>
</dbReference>
<dbReference type="RefSeq" id="WP_054533724.1">
    <property type="nucleotide sequence ID" value="NZ_LGKP01000012.1"/>
</dbReference>
<protein>
    <recommendedName>
        <fullName evidence="1">Calcineurin-like phosphoesterase domain-containing protein</fullName>
    </recommendedName>
</protein>
<reference evidence="2 3" key="1">
    <citation type="submission" date="2015-07" db="EMBL/GenBank/DDBJ databases">
        <title>Whole genome sequence of Herpetosiphon geysericola DSM 7119.</title>
        <authorList>
            <person name="Hemp J."/>
            <person name="Ward L.M."/>
            <person name="Pace L.A."/>
            <person name="Fischer W.W."/>
        </authorList>
    </citation>
    <scope>NUCLEOTIDE SEQUENCE [LARGE SCALE GENOMIC DNA]</scope>
    <source>
        <strain evidence="2 3">DSM 7119</strain>
    </source>
</reference>
<sequence>MRIAILSDIHSNLAAFEAVLEDLQAQAVDHVVINGDVINGGPDPRACLDLARATGYTLLAGNHERYIRDYDLPVRPAEWASDLWKPSLWTVNQFSQAERAALHDLATTYHTDELLVVHASPRHDQDSVFAITPQRELAAMFVDTPQTIIRSHNHIPQFRPWGERMIVTTGAVGQPLDGSPWAKYAIAERKPQGWRVKHRVVMYDVDTTVKRFHSSGYYEAAYPMSRLYLREVQLGTHHIVPFLRLQQQWLKSDPQLSSEQAVKRFLEL</sequence>
<dbReference type="AlphaFoldDB" id="A0A0P6YIJ1"/>
<dbReference type="InterPro" id="IPR011152">
    <property type="entry name" value="Pesterase_MJ0912"/>
</dbReference>
<dbReference type="PANTHER" id="PTHR42850">
    <property type="entry name" value="METALLOPHOSPHOESTERASE"/>
    <property type="match status" value="1"/>
</dbReference>
<dbReference type="CDD" id="cd00838">
    <property type="entry name" value="MPP_superfamily"/>
    <property type="match status" value="1"/>
</dbReference>
<dbReference type="InterPro" id="IPR050126">
    <property type="entry name" value="Ap4A_hydrolase"/>
</dbReference>
<evidence type="ECO:0000259" key="1">
    <source>
        <dbReference type="Pfam" id="PF00149"/>
    </source>
</evidence>
<dbReference type="PIRSF" id="PIRSF000883">
    <property type="entry name" value="Pesterase_MJ0912"/>
    <property type="match status" value="1"/>
</dbReference>
<dbReference type="Proteomes" id="UP000050277">
    <property type="component" value="Unassembled WGS sequence"/>
</dbReference>
<dbReference type="PANTHER" id="PTHR42850:SF2">
    <property type="entry name" value="BLL5683 PROTEIN"/>
    <property type="match status" value="1"/>
</dbReference>
<dbReference type="InterPro" id="IPR004843">
    <property type="entry name" value="Calcineurin-like_PHP"/>
</dbReference>
<evidence type="ECO:0000313" key="2">
    <source>
        <dbReference type="EMBL" id="KPL90359.1"/>
    </source>
</evidence>
<evidence type="ECO:0000313" key="3">
    <source>
        <dbReference type="Proteomes" id="UP000050277"/>
    </source>
</evidence>
<feature type="domain" description="Calcineurin-like phosphoesterase" evidence="1">
    <location>
        <begin position="1"/>
        <end position="131"/>
    </location>
</feature>
<proteinExistence type="predicted"/>
<dbReference type="OrthoDB" id="9813918at2"/>
<name>A0A0P6YIJ1_9CHLR</name>
<dbReference type="SUPFAM" id="SSF56300">
    <property type="entry name" value="Metallo-dependent phosphatases"/>
    <property type="match status" value="1"/>
</dbReference>
<dbReference type="STRING" id="70996.SE18_07045"/>
<comment type="caution">
    <text evidence="2">The sequence shown here is derived from an EMBL/GenBank/DDBJ whole genome shotgun (WGS) entry which is preliminary data.</text>
</comment>